<dbReference type="Pfam" id="PF00512">
    <property type="entry name" value="HisKA"/>
    <property type="match status" value="1"/>
</dbReference>
<evidence type="ECO:0000313" key="14">
    <source>
        <dbReference type="EMBL" id="MFI9101926.1"/>
    </source>
</evidence>
<feature type="region of interest" description="Disordered" evidence="10">
    <location>
        <begin position="1"/>
        <end position="34"/>
    </location>
</feature>
<dbReference type="Pfam" id="PF02518">
    <property type="entry name" value="HATPase_c"/>
    <property type="match status" value="1"/>
</dbReference>
<dbReference type="PROSITE" id="PS50109">
    <property type="entry name" value="HIS_KIN"/>
    <property type="match status" value="1"/>
</dbReference>
<dbReference type="SUPFAM" id="SSF55874">
    <property type="entry name" value="ATPase domain of HSP90 chaperone/DNA topoisomerase II/histidine kinase"/>
    <property type="match status" value="1"/>
</dbReference>
<keyword evidence="7" id="KW-0418">Kinase</keyword>
<evidence type="ECO:0000313" key="15">
    <source>
        <dbReference type="Proteomes" id="UP001614394"/>
    </source>
</evidence>
<evidence type="ECO:0000256" key="5">
    <source>
        <dbReference type="ARBA" id="ARBA00022679"/>
    </source>
</evidence>
<evidence type="ECO:0000256" key="6">
    <source>
        <dbReference type="ARBA" id="ARBA00022692"/>
    </source>
</evidence>
<accession>A0ABW8C964</accession>
<reference evidence="14 15" key="1">
    <citation type="submission" date="2024-10" db="EMBL/GenBank/DDBJ databases">
        <title>The Natural Products Discovery Center: Release of the First 8490 Sequenced Strains for Exploring Actinobacteria Biosynthetic Diversity.</title>
        <authorList>
            <person name="Kalkreuter E."/>
            <person name="Kautsar S.A."/>
            <person name="Yang D."/>
            <person name="Bader C.D."/>
            <person name="Teijaro C.N."/>
            <person name="Fluegel L."/>
            <person name="Davis C.M."/>
            <person name="Simpson J.R."/>
            <person name="Lauterbach L."/>
            <person name="Steele A.D."/>
            <person name="Gui C."/>
            <person name="Meng S."/>
            <person name="Li G."/>
            <person name="Viehrig K."/>
            <person name="Ye F."/>
            <person name="Su P."/>
            <person name="Kiefer A.F."/>
            <person name="Nichols A."/>
            <person name="Cepeda A.J."/>
            <person name="Yan W."/>
            <person name="Fan B."/>
            <person name="Jiang Y."/>
            <person name="Adhikari A."/>
            <person name="Zheng C.-J."/>
            <person name="Schuster L."/>
            <person name="Cowan T.M."/>
            <person name="Smanski M.J."/>
            <person name="Chevrette M.G."/>
            <person name="De Carvalho L.P.S."/>
            <person name="Shen B."/>
        </authorList>
    </citation>
    <scope>NUCLEOTIDE SEQUENCE [LARGE SCALE GENOMIC DNA]</scope>
    <source>
        <strain evidence="14 15">NPDC053399</strain>
    </source>
</reference>
<feature type="domain" description="HAMP" evidence="13">
    <location>
        <begin position="237"/>
        <end position="289"/>
    </location>
</feature>
<dbReference type="SUPFAM" id="SSF47384">
    <property type="entry name" value="Homodimeric domain of signal transducing histidine kinase"/>
    <property type="match status" value="1"/>
</dbReference>
<dbReference type="Gene3D" id="3.30.565.10">
    <property type="entry name" value="Histidine kinase-like ATPase, C-terminal domain"/>
    <property type="match status" value="1"/>
</dbReference>
<dbReference type="SMART" id="SM00387">
    <property type="entry name" value="HATPase_c"/>
    <property type="match status" value="1"/>
</dbReference>
<evidence type="ECO:0000256" key="9">
    <source>
        <dbReference type="ARBA" id="ARBA00023012"/>
    </source>
</evidence>
<dbReference type="CDD" id="cd19410">
    <property type="entry name" value="HK9-like_sensor"/>
    <property type="match status" value="1"/>
</dbReference>
<dbReference type="PROSITE" id="PS50885">
    <property type="entry name" value="HAMP"/>
    <property type="match status" value="1"/>
</dbReference>
<comment type="caution">
    <text evidence="14">The sequence shown here is derived from an EMBL/GenBank/DDBJ whole genome shotgun (WGS) entry which is preliminary data.</text>
</comment>
<dbReference type="SMART" id="SM00304">
    <property type="entry name" value="HAMP"/>
    <property type="match status" value="1"/>
</dbReference>
<gene>
    <name evidence="14" type="ORF">ACIGXA_15530</name>
</gene>
<evidence type="ECO:0000259" key="12">
    <source>
        <dbReference type="PROSITE" id="PS50109"/>
    </source>
</evidence>
<dbReference type="Gene3D" id="6.10.340.10">
    <property type="match status" value="1"/>
</dbReference>
<dbReference type="InterPro" id="IPR003594">
    <property type="entry name" value="HATPase_dom"/>
</dbReference>
<dbReference type="CDD" id="cd00082">
    <property type="entry name" value="HisKA"/>
    <property type="match status" value="1"/>
</dbReference>
<dbReference type="InterPro" id="IPR004358">
    <property type="entry name" value="Sig_transdc_His_kin-like_C"/>
</dbReference>
<dbReference type="SMART" id="SM00388">
    <property type="entry name" value="HisKA"/>
    <property type="match status" value="1"/>
</dbReference>
<proteinExistence type="predicted"/>
<dbReference type="InterPro" id="IPR007891">
    <property type="entry name" value="CHASE3"/>
</dbReference>
<dbReference type="RefSeq" id="WP_399648934.1">
    <property type="nucleotide sequence ID" value="NZ_JBITYG010000004.1"/>
</dbReference>
<feature type="transmembrane region" description="Helical" evidence="11">
    <location>
        <begin position="215"/>
        <end position="235"/>
    </location>
</feature>
<dbReference type="PRINTS" id="PR00344">
    <property type="entry name" value="BCTRLSENSOR"/>
</dbReference>
<evidence type="ECO:0000259" key="13">
    <source>
        <dbReference type="PROSITE" id="PS50885"/>
    </source>
</evidence>
<keyword evidence="5" id="KW-0808">Transferase</keyword>
<evidence type="ECO:0000256" key="10">
    <source>
        <dbReference type="SAM" id="MobiDB-lite"/>
    </source>
</evidence>
<dbReference type="InterPro" id="IPR005467">
    <property type="entry name" value="His_kinase_dom"/>
</dbReference>
<evidence type="ECO:0000256" key="7">
    <source>
        <dbReference type="ARBA" id="ARBA00022777"/>
    </source>
</evidence>
<feature type="domain" description="Histidine kinase" evidence="12">
    <location>
        <begin position="318"/>
        <end position="532"/>
    </location>
</feature>
<evidence type="ECO:0000256" key="11">
    <source>
        <dbReference type="SAM" id="Phobius"/>
    </source>
</evidence>
<dbReference type="EMBL" id="JBITYG010000004">
    <property type="protein sequence ID" value="MFI9101926.1"/>
    <property type="molecule type" value="Genomic_DNA"/>
</dbReference>
<evidence type="ECO:0000256" key="4">
    <source>
        <dbReference type="ARBA" id="ARBA00022553"/>
    </source>
</evidence>
<keyword evidence="8 11" id="KW-1133">Transmembrane helix</keyword>
<feature type="compositionally biased region" description="Basic and acidic residues" evidence="10">
    <location>
        <begin position="8"/>
        <end position="18"/>
    </location>
</feature>
<evidence type="ECO:0000256" key="8">
    <source>
        <dbReference type="ARBA" id="ARBA00022989"/>
    </source>
</evidence>
<keyword evidence="4" id="KW-0597">Phosphoprotein</keyword>
<dbReference type="Pfam" id="PF00672">
    <property type="entry name" value="HAMP"/>
    <property type="match status" value="1"/>
</dbReference>
<dbReference type="InterPro" id="IPR052162">
    <property type="entry name" value="Sensor_kinase/Photoreceptor"/>
</dbReference>
<comment type="catalytic activity">
    <reaction evidence="1">
        <text>ATP + protein L-histidine = ADP + protein N-phospho-L-histidine.</text>
        <dbReference type="EC" id="2.7.13.3"/>
    </reaction>
</comment>
<dbReference type="Pfam" id="PF05227">
    <property type="entry name" value="CHASE3"/>
    <property type="match status" value="1"/>
</dbReference>
<evidence type="ECO:0000256" key="3">
    <source>
        <dbReference type="ARBA" id="ARBA00012438"/>
    </source>
</evidence>
<evidence type="ECO:0000256" key="2">
    <source>
        <dbReference type="ARBA" id="ARBA00004236"/>
    </source>
</evidence>
<keyword evidence="15" id="KW-1185">Reference proteome</keyword>
<keyword evidence="11" id="KW-0472">Membrane</keyword>
<dbReference type="EC" id="2.7.13.3" evidence="3"/>
<feature type="transmembrane region" description="Helical" evidence="11">
    <location>
        <begin position="39"/>
        <end position="63"/>
    </location>
</feature>
<dbReference type="Proteomes" id="UP001614394">
    <property type="component" value="Unassembled WGS sequence"/>
</dbReference>
<dbReference type="Gene3D" id="1.10.287.130">
    <property type="match status" value="1"/>
</dbReference>
<dbReference type="InterPro" id="IPR036097">
    <property type="entry name" value="HisK_dim/P_sf"/>
</dbReference>
<evidence type="ECO:0000256" key="1">
    <source>
        <dbReference type="ARBA" id="ARBA00000085"/>
    </source>
</evidence>
<keyword evidence="9" id="KW-0902">Two-component regulatory system</keyword>
<keyword evidence="6 11" id="KW-0812">Transmembrane</keyword>
<comment type="subcellular location">
    <subcellularLocation>
        <location evidence="2">Cell membrane</location>
    </subcellularLocation>
</comment>
<dbReference type="InterPro" id="IPR036890">
    <property type="entry name" value="HATPase_C_sf"/>
</dbReference>
<organism evidence="14 15">
    <name type="scientific">Streptomyces fildesensis</name>
    <dbReference type="NCBI Taxonomy" id="375757"/>
    <lineage>
        <taxon>Bacteria</taxon>
        <taxon>Bacillati</taxon>
        <taxon>Actinomycetota</taxon>
        <taxon>Actinomycetes</taxon>
        <taxon>Kitasatosporales</taxon>
        <taxon>Streptomycetaceae</taxon>
        <taxon>Streptomyces</taxon>
    </lineage>
</organism>
<dbReference type="InterPro" id="IPR003661">
    <property type="entry name" value="HisK_dim/P_dom"/>
</dbReference>
<dbReference type="InterPro" id="IPR003660">
    <property type="entry name" value="HAMP_dom"/>
</dbReference>
<dbReference type="PANTHER" id="PTHR43304:SF1">
    <property type="entry name" value="PAC DOMAIN-CONTAINING PROTEIN"/>
    <property type="match status" value="1"/>
</dbReference>
<protein>
    <recommendedName>
        <fullName evidence="3">histidine kinase</fullName>
        <ecNumber evidence="3">2.7.13.3</ecNumber>
    </recommendedName>
</protein>
<name>A0ABW8C964_9ACTN</name>
<sequence length="547" mass="58901">MTGLAGARSHEDSAEHRRSGAGAGGRPDGPTADWTTRRWLTAGACAALAVLAVLAATGVWVFARSTAISDRLVDGSTPALVASVRLESALVNQETGARGYGLTGEPGFLEPYRSGLQQQKDATAQLRTLLADDPAGVADLDEVLARAETWQSRFGRPVATAPAGAPVALATERADEGRQDFNAIRVSAAHLEKDLEAARDRAHTELHHIRSQRNWIFSLIAAVILALTVLVFAGLRRGVTLPLGRLSDDVRHVAGGNFGHPITASGPADLRRLAVDIEGMRSRLADELAFSDSAREQLDLQAGELRRSNAELEQFAYVASHDLQEPLRKVASFCQLLQRRYADQLDDRAVQYIAFAVDGANRMQTLIHDLLAFSRVGRLHTDNETVDLEELFSRTTDALSIAIEESGARVTHDPLPTVSGDATQLGMLLQNLVSNALKFRSAERTPAVELSARCEDGLWHFAVTDNGIGIGAEYAERVFVIFQRLHTRDAYPGNGIGLALCKKIVEFHGGTIAIDPGHAPGARITFTLPGLPLPQAEPAVDTERVSP</sequence>
<dbReference type="PANTHER" id="PTHR43304">
    <property type="entry name" value="PHYTOCHROME-LIKE PROTEIN CPH1"/>
    <property type="match status" value="1"/>
</dbReference>